<gene>
    <name evidence="2" type="ORF">O181_040030</name>
</gene>
<dbReference type="AlphaFoldDB" id="A0A9Q3DFY6"/>
<evidence type="ECO:0000256" key="1">
    <source>
        <dbReference type="SAM" id="MobiDB-lite"/>
    </source>
</evidence>
<comment type="caution">
    <text evidence="2">The sequence shown here is derived from an EMBL/GenBank/DDBJ whole genome shotgun (WGS) entry which is preliminary data.</text>
</comment>
<organism evidence="2 3">
    <name type="scientific">Austropuccinia psidii MF-1</name>
    <dbReference type="NCBI Taxonomy" id="1389203"/>
    <lineage>
        <taxon>Eukaryota</taxon>
        <taxon>Fungi</taxon>
        <taxon>Dikarya</taxon>
        <taxon>Basidiomycota</taxon>
        <taxon>Pucciniomycotina</taxon>
        <taxon>Pucciniomycetes</taxon>
        <taxon>Pucciniales</taxon>
        <taxon>Sphaerophragmiaceae</taxon>
        <taxon>Austropuccinia</taxon>
    </lineage>
</organism>
<protein>
    <submittedName>
        <fullName evidence="2">Uncharacterized protein</fullName>
    </submittedName>
</protein>
<dbReference type="EMBL" id="AVOT02015746">
    <property type="protein sequence ID" value="MBW0500315.1"/>
    <property type="molecule type" value="Genomic_DNA"/>
</dbReference>
<sequence>MSQTYAPAPSTAQAPAPTARGSTCVTQKCSMPFDIRPSHALPLCAGVTPMGTLNCAAAPTMSPAHAELIHGYKKLAQYIIFPWCAHLTHTCTHGTVRRVPPVSRAKCQSH</sequence>
<feature type="compositionally biased region" description="Low complexity" evidence="1">
    <location>
        <begin position="1"/>
        <end position="19"/>
    </location>
</feature>
<reference evidence="2" key="1">
    <citation type="submission" date="2021-03" db="EMBL/GenBank/DDBJ databases">
        <title>Draft genome sequence of rust myrtle Austropuccinia psidii MF-1, a brazilian biotype.</title>
        <authorList>
            <person name="Quecine M.C."/>
            <person name="Pachon D.M.R."/>
            <person name="Bonatelli M.L."/>
            <person name="Correr F.H."/>
            <person name="Franceschini L.M."/>
            <person name="Leite T.F."/>
            <person name="Margarido G.R.A."/>
            <person name="Almeida C.A."/>
            <person name="Ferrarezi J.A."/>
            <person name="Labate C.A."/>
        </authorList>
    </citation>
    <scope>NUCLEOTIDE SEQUENCE</scope>
    <source>
        <strain evidence="2">MF-1</strain>
    </source>
</reference>
<keyword evidence="3" id="KW-1185">Reference proteome</keyword>
<evidence type="ECO:0000313" key="2">
    <source>
        <dbReference type="EMBL" id="MBW0500315.1"/>
    </source>
</evidence>
<accession>A0A9Q3DFY6</accession>
<feature type="region of interest" description="Disordered" evidence="1">
    <location>
        <begin position="1"/>
        <end position="20"/>
    </location>
</feature>
<proteinExistence type="predicted"/>
<evidence type="ECO:0000313" key="3">
    <source>
        <dbReference type="Proteomes" id="UP000765509"/>
    </source>
</evidence>
<name>A0A9Q3DFY6_9BASI</name>
<dbReference type="Proteomes" id="UP000765509">
    <property type="component" value="Unassembled WGS sequence"/>
</dbReference>